<feature type="domain" description="SXP/RAL-2 family protein Ani s 5-like cation-binding" evidence="2">
    <location>
        <begin position="2"/>
        <end position="73"/>
    </location>
</feature>
<gene>
    <name evidence="3" type="ORF">TELCIR_22842</name>
</gene>
<evidence type="ECO:0000256" key="1">
    <source>
        <dbReference type="SAM" id="MobiDB-lite"/>
    </source>
</evidence>
<sequence length="149" mass="16450">MVEEFNANITKMMDEAKQNVTALITKLPTVLNKRLEIMNNEDQTIVQQNKALADLNAQEPEAYRVIQYVFDMFMPCGCGAGGPPGPQGPGGRRGTGGPRGPRGMDPFGPPMTGRGGGWYDSDEWYDGRRSRGYRGGPYSDSGEFFFNFK</sequence>
<dbReference type="AlphaFoldDB" id="A0A2G9TEH2"/>
<dbReference type="InterPro" id="IPR003677">
    <property type="entry name" value="ANIS5_cation-bd"/>
</dbReference>
<proteinExistence type="predicted"/>
<feature type="compositionally biased region" description="Gly residues" evidence="1">
    <location>
        <begin position="79"/>
        <end position="100"/>
    </location>
</feature>
<dbReference type="Proteomes" id="UP000230423">
    <property type="component" value="Unassembled WGS sequence"/>
</dbReference>
<name>A0A2G9TEH2_TELCI</name>
<feature type="region of interest" description="Disordered" evidence="1">
    <location>
        <begin position="79"/>
        <end position="118"/>
    </location>
</feature>
<dbReference type="OrthoDB" id="5867022at2759"/>
<dbReference type="EMBL" id="KZ384302">
    <property type="protein sequence ID" value="PIO55770.1"/>
    <property type="molecule type" value="Genomic_DNA"/>
</dbReference>
<accession>A0A2G9TEH2</accession>
<protein>
    <recommendedName>
        <fullName evidence="2">SXP/RAL-2 family protein Ani s 5-like cation-binding domain-containing protein</fullName>
    </recommendedName>
</protein>
<organism evidence="3 4">
    <name type="scientific">Teladorsagia circumcincta</name>
    <name type="common">Brown stomach worm</name>
    <name type="synonym">Ostertagia circumcincta</name>
    <dbReference type="NCBI Taxonomy" id="45464"/>
    <lineage>
        <taxon>Eukaryota</taxon>
        <taxon>Metazoa</taxon>
        <taxon>Ecdysozoa</taxon>
        <taxon>Nematoda</taxon>
        <taxon>Chromadorea</taxon>
        <taxon>Rhabditida</taxon>
        <taxon>Rhabditina</taxon>
        <taxon>Rhabditomorpha</taxon>
        <taxon>Strongyloidea</taxon>
        <taxon>Trichostrongylidae</taxon>
        <taxon>Teladorsagia</taxon>
    </lineage>
</organism>
<evidence type="ECO:0000259" key="2">
    <source>
        <dbReference type="Pfam" id="PF02520"/>
    </source>
</evidence>
<keyword evidence="4" id="KW-1185">Reference proteome</keyword>
<dbReference type="Pfam" id="PF02520">
    <property type="entry name" value="ANIS5_cation-bd"/>
    <property type="match status" value="1"/>
</dbReference>
<evidence type="ECO:0000313" key="3">
    <source>
        <dbReference type="EMBL" id="PIO55770.1"/>
    </source>
</evidence>
<reference evidence="3 4" key="1">
    <citation type="submission" date="2015-09" db="EMBL/GenBank/DDBJ databases">
        <title>Draft genome of the parasitic nematode Teladorsagia circumcincta isolate WARC Sus (inbred).</title>
        <authorList>
            <person name="Mitreva M."/>
        </authorList>
    </citation>
    <scope>NUCLEOTIDE SEQUENCE [LARGE SCALE GENOMIC DNA]</scope>
    <source>
        <strain evidence="3 4">S</strain>
    </source>
</reference>
<evidence type="ECO:0000313" key="4">
    <source>
        <dbReference type="Proteomes" id="UP000230423"/>
    </source>
</evidence>